<evidence type="ECO:0000256" key="1">
    <source>
        <dbReference type="ARBA" id="ARBA00004953"/>
    </source>
</evidence>
<evidence type="ECO:0000259" key="6">
    <source>
        <dbReference type="Pfam" id="PF00590"/>
    </source>
</evidence>
<evidence type="ECO:0000256" key="5">
    <source>
        <dbReference type="ARBA" id="ARBA00022691"/>
    </source>
</evidence>
<dbReference type="InterPro" id="IPR050714">
    <property type="entry name" value="Cobalamin_biosynth_MTase"/>
</dbReference>
<dbReference type="SUPFAM" id="SSF53790">
    <property type="entry name" value="Tetrapyrrole methylase"/>
    <property type="match status" value="1"/>
</dbReference>
<dbReference type="Pfam" id="PF00590">
    <property type="entry name" value="TP_methylase"/>
    <property type="match status" value="1"/>
</dbReference>
<dbReference type="GO" id="GO:0009236">
    <property type="term" value="P:cobalamin biosynthetic process"/>
    <property type="evidence" value="ECO:0007669"/>
    <property type="project" value="UniProtKB-UniPathway"/>
</dbReference>
<dbReference type="PIRSF" id="PIRSF036428">
    <property type="entry name" value="CobL"/>
    <property type="match status" value="1"/>
</dbReference>
<evidence type="ECO:0000256" key="4">
    <source>
        <dbReference type="ARBA" id="ARBA00022679"/>
    </source>
</evidence>
<keyword evidence="3 7" id="KW-0489">Methyltransferase</keyword>
<evidence type="ECO:0000313" key="8">
    <source>
        <dbReference type="Proteomes" id="UP000034491"/>
    </source>
</evidence>
<evidence type="ECO:0000256" key="2">
    <source>
        <dbReference type="ARBA" id="ARBA00022573"/>
    </source>
</evidence>
<dbReference type="Proteomes" id="UP000034491">
    <property type="component" value="Unassembled WGS sequence"/>
</dbReference>
<name>A0A0M2R7I8_9PROT</name>
<dbReference type="NCBIfam" id="TIGR02469">
    <property type="entry name" value="CbiT"/>
    <property type="match status" value="1"/>
</dbReference>
<dbReference type="PANTHER" id="PTHR43182">
    <property type="entry name" value="COBALT-PRECORRIN-6B C(15)-METHYLTRANSFERASE (DECARBOXYLATING)"/>
    <property type="match status" value="1"/>
</dbReference>
<dbReference type="GO" id="GO:0032259">
    <property type="term" value="P:methylation"/>
    <property type="evidence" value="ECO:0007669"/>
    <property type="project" value="UniProtKB-KW"/>
</dbReference>
<keyword evidence="2" id="KW-0169">Cobalamin biosynthesis</keyword>
<dbReference type="AlphaFoldDB" id="A0A0M2R7I8"/>
<feature type="domain" description="Tetrapyrrole methylase" evidence="6">
    <location>
        <begin position="8"/>
        <end position="189"/>
    </location>
</feature>
<dbReference type="InterPro" id="IPR006365">
    <property type="entry name" value="Cbl_synth_CobL"/>
</dbReference>
<dbReference type="CDD" id="cd11644">
    <property type="entry name" value="Precorrin-6Y-MT"/>
    <property type="match status" value="1"/>
</dbReference>
<dbReference type="Gene3D" id="3.40.50.150">
    <property type="entry name" value="Vaccinia Virus protein VP39"/>
    <property type="match status" value="1"/>
</dbReference>
<dbReference type="InterPro" id="IPR029063">
    <property type="entry name" value="SAM-dependent_MTases_sf"/>
</dbReference>
<keyword evidence="5" id="KW-0949">S-adenosyl-L-methionine</keyword>
<organism evidence="7 8">
    <name type="scientific">Kiloniella litopenaei</name>
    <dbReference type="NCBI Taxonomy" id="1549748"/>
    <lineage>
        <taxon>Bacteria</taxon>
        <taxon>Pseudomonadati</taxon>
        <taxon>Pseudomonadota</taxon>
        <taxon>Alphaproteobacteria</taxon>
        <taxon>Rhodospirillales</taxon>
        <taxon>Kiloniellaceae</taxon>
        <taxon>Kiloniella</taxon>
    </lineage>
</organism>
<dbReference type="RefSeq" id="WP_046508984.1">
    <property type="nucleotide sequence ID" value="NZ_LANI01000023.1"/>
</dbReference>
<dbReference type="SUPFAM" id="SSF53335">
    <property type="entry name" value="S-adenosyl-L-methionine-dependent methyltransferases"/>
    <property type="match status" value="1"/>
</dbReference>
<comment type="caution">
    <text evidence="7">The sequence shown here is derived from an EMBL/GenBank/DDBJ whole genome shotgun (WGS) entry which is preliminary data.</text>
</comment>
<sequence>MSEQGAWLTILGIGEEGLDSLTPVARRLLDQAKVLVGGERHLAMLGNDQREQMAWTSPFSSMVEKVLDRRGEDICILASGDPMCFGVGATFSKRIPVSEMLVVPGISSYSLACSRLGWVMMDVDMLTLHGRPLSLLHPHVQPGAKLLMLSENGTTPAEVASLLTDRGFGDSKITVLEHMGGEKEQVLDGVAHCWSYPACADLNTIAVECIATHRAEILPTVPGLPDDAFVHDGQLTKKIVRSATLSALMPMAGQVLWDLGAGCGSISIEWMRAARGTKAVAVERDQERLSSIAANAQALGTPFLSIKEGELLSVLGELMKQEQRPDAIFVGGGATSDGLFDLCWQALKPGGRFVANVVTLEGEMKLFEWHKKVGGELNRIAVSQASPIGPYHGWRAAMPVTQYAVTKKYDG</sequence>
<dbReference type="InterPro" id="IPR014777">
    <property type="entry name" value="4pyrrole_Mease_sub1"/>
</dbReference>
<accession>A0A0M2R7I8</accession>
<evidence type="ECO:0000313" key="7">
    <source>
        <dbReference type="EMBL" id="KKJ75985.1"/>
    </source>
</evidence>
<evidence type="ECO:0000256" key="3">
    <source>
        <dbReference type="ARBA" id="ARBA00022603"/>
    </source>
</evidence>
<dbReference type="OrthoDB" id="9787825at2"/>
<dbReference type="CDD" id="cd02440">
    <property type="entry name" value="AdoMet_MTases"/>
    <property type="match status" value="1"/>
</dbReference>
<protein>
    <submittedName>
        <fullName evidence="7">Precorrin-6Y C5,15-methyltransferase</fullName>
    </submittedName>
</protein>
<dbReference type="InterPro" id="IPR014008">
    <property type="entry name" value="Cbl_synth_MTase_CbiT"/>
</dbReference>
<dbReference type="UniPathway" id="UPA00148"/>
<dbReference type="PANTHER" id="PTHR43182:SF1">
    <property type="entry name" value="COBALT-PRECORRIN-7 C(5)-METHYLTRANSFERASE"/>
    <property type="match status" value="1"/>
</dbReference>
<keyword evidence="4 7" id="KW-0808">Transferase</keyword>
<gene>
    <name evidence="7" type="ORF">WH95_15610</name>
</gene>
<comment type="pathway">
    <text evidence="1">Cofactor biosynthesis; adenosylcobalamin biosynthesis.</text>
</comment>
<dbReference type="NCBIfam" id="TIGR02467">
    <property type="entry name" value="CbiE"/>
    <property type="match status" value="1"/>
</dbReference>
<dbReference type="Gene3D" id="3.40.1010.10">
    <property type="entry name" value="Cobalt-precorrin-4 Transmethylase, Domain 1"/>
    <property type="match status" value="1"/>
</dbReference>
<dbReference type="InterPro" id="IPR035996">
    <property type="entry name" value="4pyrrol_Methylase_sf"/>
</dbReference>
<dbReference type="STRING" id="1549748.WH95_15610"/>
<keyword evidence="8" id="KW-1185">Reference proteome</keyword>
<dbReference type="EMBL" id="LANI01000023">
    <property type="protein sequence ID" value="KKJ75985.1"/>
    <property type="molecule type" value="Genomic_DNA"/>
</dbReference>
<proteinExistence type="predicted"/>
<dbReference type="InterPro" id="IPR000878">
    <property type="entry name" value="4pyrrol_Mease"/>
</dbReference>
<dbReference type="InterPro" id="IPR012818">
    <property type="entry name" value="CbiE"/>
</dbReference>
<dbReference type="GO" id="GO:0008276">
    <property type="term" value="F:protein methyltransferase activity"/>
    <property type="evidence" value="ECO:0007669"/>
    <property type="project" value="InterPro"/>
</dbReference>
<reference evidence="7 8" key="1">
    <citation type="submission" date="2015-03" db="EMBL/GenBank/DDBJ databases">
        <title>Genome sequence of Kiloniella sp. P1-1, isolated from the gut microflora of Pacific white shrimp, Penaeus vannamei.</title>
        <authorList>
            <person name="Shao Z."/>
            <person name="Wang L."/>
            <person name="Li X."/>
        </authorList>
    </citation>
    <scope>NUCLEOTIDE SEQUENCE [LARGE SCALE GENOMIC DNA]</scope>
    <source>
        <strain evidence="7 8">P1-1</strain>
    </source>
</reference>
<dbReference type="PATRIC" id="fig|1549748.8.peg.1883"/>